<dbReference type="PANTHER" id="PTHR43776:SF8">
    <property type="entry name" value="ABC TRANSPORTER, ATP-BINDING PROTEIN"/>
    <property type="match status" value="1"/>
</dbReference>
<name>A0A8J8MBG2_9FIRM</name>
<dbReference type="InterPro" id="IPR017871">
    <property type="entry name" value="ABC_transporter-like_CS"/>
</dbReference>
<dbReference type="PANTHER" id="PTHR43776">
    <property type="entry name" value="TRANSPORT ATP-BINDING PROTEIN"/>
    <property type="match status" value="1"/>
</dbReference>
<dbReference type="Pfam" id="PF00005">
    <property type="entry name" value="ABC_tran"/>
    <property type="match status" value="1"/>
</dbReference>
<gene>
    <name evidence="5" type="ORF">HYG85_13190</name>
</gene>
<dbReference type="PROSITE" id="PS00211">
    <property type="entry name" value="ABC_TRANSPORTER_1"/>
    <property type="match status" value="1"/>
</dbReference>
<dbReference type="InterPro" id="IPR050319">
    <property type="entry name" value="ABC_transp_ATP-bind"/>
</dbReference>
<protein>
    <submittedName>
        <fullName evidence="5">ABC transporter ATP-binding protein</fullName>
    </submittedName>
</protein>
<dbReference type="PROSITE" id="PS50893">
    <property type="entry name" value="ABC_TRANSPORTER_2"/>
    <property type="match status" value="1"/>
</dbReference>
<evidence type="ECO:0000259" key="4">
    <source>
        <dbReference type="PROSITE" id="PS50893"/>
    </source>
</evidence>
<dbReference type="CDD" id="cd03257">
    <property type="entry name" value="ABC_NikE_OppD_transporters"/>
    <property type="match status" value="1"/>
</dbReference>
<dbReference type="InterPro" id="IPR003593">
    <property type="entry name" value="AAA+_ATPase"/>
</dbReference>
<evidence type="ECO:0000313" key="5">
    <source>
        <dbReference type="EMBL" id="QUH29811.1"/>
    </source>
</evidence>
<proteinExistence type="predicted"/>
<keyword evidence="1" id="KW-0813">Transport</keyword>
<dbReference type="RefSeq" id="WP_212690065.1">
    <property type="nucleotide sequence ID" value="NZ_CP058561.1"/>
</dbReference>
<dbReference type="KEGG" id="vgu:HYG85_13190"/>
<dbReference type="AlphaFoldDB" id="A0A8J8MBG2"/>
<evidence type="ECO:0000256" key="3">
    <source>
        <dbReference type="ARBA" id="ARBA00022840"/>
    </source>
</evidence>
<dbReference type="InterPro" id="IPR003439">
    <property type="entry name" value="ABC_transporter-like_ATP-bd"/>
</dbReference>
<evidence type="ECO:0000256" key="1">
    <source>
        <dbReference type="ARBA" id="ARBA00022448"/>
    </source>
</evidence>
<organism evidence="5 6">
    <name type="scientific">Vallitalea guaymasensis</name>
    <dbReference type="NCBI Taxonomy" id="1185412"/>
    <lineage>
        <taxon>Bacteria</taxon>
        <taxon>Bacillati</taxon>
        <taxon>Bacillota</taxon>
        <taxon>Clostridia</taxon>
        <taxon>Lachnospirales</taxon>
        <taxon>Vallitaleaceae</taxon>
        <taxon>Vallitalea</taxon>
    </lineage>
</organism>
<dbReference type="Gene3D" id="3.40.50.300">
    <property type="entry name" value="P-loop containing nucleotide triphosphate hydrolases"/>
    <property type="match status" value="1"/>
</dbReference>
<dbReference type="InterPro" id="IPR027417">
    <property type="entry name" value="P-loop_NTPase"/>
</dbReference>
<dbReference type="GO" id="GO:0005524">
    <property type="term" value="F:ATP binding"/>
    <property type="evidence" value="ECO:0007669"/>
    <property type="project" value="UniProtKB-KW"/>
</dbReference>
<evidence type="ECO:0000313" key="6">
    <source>
        <dbReference type="Proteomes" id="UP000677305"/>
    </source>
</evidence>
<keyword evidence="6" id="KW-1185">Reference proteome</keyword>
<dbReference type="SUPFAM" id="SSF52540">
    <property type="entry name" value="P-loop containing nucleoside triphosphate hydrolases"/>
    <property type="match status" value="1"/>
</dbReference>
<feature type="domain" description="ABC transporter" evidence="4">
    <location>
        <begin position="4"/>
        <end position="234"/>
    </location>
</feature>
<sequence length="234" mass="26676">MDCLQVKNVIKRYLQLDGKEKEVLRGIDFTVKNQETVSLLGESGCGKSTLARIILGIEKLDKGSIVINDTSIETFSYNRYRKIRNSIQGVFQDSTGSLNPKLTVLKNMEEGLKNIRKINRYDRKKQISELMEQLDLPLDILKTPVKGLSGGEQRRVSLIRALLVRPDILILDEITSGLDVESKEKVISLLSTYKKQYNCAFLLITHDKSLAYKISDRILYIEEGIITKQGERKR</sequence>
<keyword evidence="3 5" id="KW-0067">ATP-binding</keyword>
<dbReference type="EMBL" id="CP058561">
    <property type="protein sequence ID" value="QUH29811.1"/>
    <property type="molecule type" value="Genomic_DNA"/>
</dbReference>
<dbReference type="Proteomes" id="UP000677305">
    <property type="component" value="Chromosome"/>
</dbReference>
<dbReference type="SMART" id="SM00382">
    <property type="entry name" value="AAA"/>
    <property type="match status" value="1"/>
</dbReference>
<keyword evidence="2" id="KW-0547">Nucleotide-binding</keyword>
<accession>A0A8J8MBG2</accession>
<evidence type="ECO:0000256" key="2">
    <source>
        <dbReference type="ARBA" id="ARBA00022741"/>
    </source>
</evidence>
<reference evidence="5 6" key="1">
    <citation type="submission" date="2020-07" db="EMBL/GenBank/DDBJ databases">
        <title>Vallitalea guaymasensis genome.</title>
        <authorList>
            <person name="Postec A."/>
        </authorList>
    </citation>
    <scope>NUCLEOTIDE SEQUENCE [LARGE SCALE GENOMIC DNA]</scope>
    <source>
        <strain evidence="5 6">Ra1766G1</strain>
    </source>
</reference>
<dbReference type="GO" id="GO:0055085">
    <property type="term" value="P:transmembrane transport"/>
    <property type="evidence" value="ECO:0007669"/>
    <property type="project" value="UniProtKB-ARBA"/>
</dbReference>
<dbReference type="GO" id="GO:0016887">
    <property type="term" value="F:ATP hydrolysis activity"/>
    <property type="evidence" value="ECO:0007669"/>
    <property type="project" value="InterPro"/>
</dbReference>